<dbReference type="AlphaFoldDB" id="A0A1G9LQT6"/>
<feature type="domain" description="DUF4113" evidence="1">
    <location>
        <begin position="1"/>
        <end position="45"/>
    </location>
</feature>
<evidence type="ECO:0000313" key="3">
    <source>
        <dbReference type="Proteomes" id="UP000199555"/>
    </source>
</evidence>
<dbReference type="STRING" id="525640.SAMN04487971_1163"/>
<dbReference type="OrthoDB" id="9808813at2"/>
<name>A0A1G9LQT6_9RHOB</name>
<gene>
    <name evidence="2" type="ORF">SAMN04487971_1163</name>
</gene>
<organism evidence="2 3">
    <name type="scientific">Paracoccus chinensis</name>
    <dbReference type="NCBI Taxonomy" id="525640"/>
    <lineage>
        <taxon>Bacteria</taxon>
        <taxon>Pseudomonadati</taxon>
        <taxon>Pseudomonadota</taxon>
        <taxon>Alphaproteobacteria</taxon>
        <taxon>Rhodobacterales</taxon>
        <taxon>Paracoccaceae</taxon>
        <taxon>Paracoccus</taxon>
    </lineage>
</organism>
<keyword evidence="3" id="KW-1185">Reference proteome</keyword>
<accession>A0A1G9LQT6</accession>
<dbReference type="Pfam" id="PF13438">
    <property type="entry name" value="DUF4113"/>
    <property type="match status" value="1"/>
</dbReference>
<protein>
    <recommendedName>
        <fullName evidence="1">DUF4113 domain-containing protein</fullName>
    </recommendedName>
</protein>
<sequence length="50" mass="5776">MDALDALNDRFGKKTIVLGREGFGGEWRLRADHRSPRYTTRISDLRSLQV</sequence>
<dbReference type="Proteomes" id="UP000199555">
    <property type="component" value="Unassembled WGS sequence"/>
</dbReference>
<dbReference type="InterPro" id="IPR025188">
    <property type="entry name" value="DUF4113"/>
</dbReference>
<evidence type="ECO:0000313" key="2">
    <source>
        <dbReference type="EMBL" id="SDL63855.1"/>
    </source>
</evidence>
<reference evidence="3" key="1">
    <citation type="submission" date="2016-10" db="EMBL/GenBank/DDBJ databases">
        <authorList>
            <person name="Varghese N."/>
            <person name="Submissions S."/>
        </authorList>
    </citation>
    <scope>NUCLEOTIDE SEQUENCE [LARGE SCALE GENOMIC DNA]</scope>
    <source>
        <strain evidence="3">CGMCC 1.7655</strain>
    </source>
</reference>
<proteinExistence type="predicted"/>
<dbReference type="EMBL" id="FNGE01000016">
    <property type="protein sequence ID" value="SDL63855.1"/>
    <property type="molecule type" value="Genomic_DNA"/>
</dbReference>
<dbReference type="RefSeq" id="WP_090756959.1">
    <property type="nucleotide sequence ID" value="NZ_FNGE01000016.1"/>
</dbReference>
<evidence type="ECO:0000259" key="1">
    <source>
        <dbReference type="Pfam" id="PF13438"/>
    </source>
</evidence>